<feature type="domain" description="Type I restriction modification DNA specificity" evidence="5">
    <location>
        <begin position="4"/>
        <end position="180"/>
    </location>
</feature>
<dbReference type="InterPro" id="IPR000055">
    <property type="entry name" value="Restrct_endonuc_typeI_TRD"/>
</dbReference>
<keyword evidence="4" id="KW-0175">Coiled coil</keyword>
<keyword evidence="6" id="KW-0255">Endonuclease</keyword>
<dbReference type="SUPFAM" id="SSF116734">
    <property type="entry name" value="DNA methylase specificity domain"/>
    <property type="match status" value="2"/>
</dbReference>
<proteinExistence type="inferred from homology"/>
<dbReference type="InterPro" id="IPR052021">
    <property type="entry name" value="Type-I_RS_S_subunit"/>
</dbReference>
<evidence type="ECO:0000313" key="7">
    <source>
        <dbReference type="Proteomes" id="UP000231056"/>
    </source>
</evidence>
<dbReference type="InterPro" id="IPR044946">
    <property type="entry name" value="Restrct_endonuc_typeI_TRD_sf"/>
</dbReference>
<sequence>MKAEWRKVKLGDVVDMQYGYTTTSSSENIGPKYLRITDISSTYIDWSSVPHCKIEEKKRQQYALKKGDIVVARIGASAGCAKLIRHNVDSIFASYLIRIIPKNKDVNRTFFGLLIESIIFKKFVNSTKSGAAQPQANAPLLKSFEFNLPNNSTQKRLAHVISSYDDLIENNEKRIKTLEEMAQRLYTQWFVKFKFPGHEKIKMMDSGTTFGMIPEEWEVKPLSSFAKIIMGQSPQSKFYNQRNEGLPFHQGVRDFGSIFPTNKIYSTSGNRLAEANDLLFSVRAPVGRLNIATEKIILGRGLASIKEKKNRQTFLISMFLNRFTEKDMLGNGAIYKSINKNELEKLGFIYLDSNVTDAFENIATPYLNEIRILSKNIRVLSDIRDLMIENLITGIRRLNN</sequence>
<dbReference type="GO" id="GO:0009307">
    <property type="term" value="P:DNA restriction-modification system"/>
    <property type="evidence" value="ECO:0007669"/>
    <property type="project" value="UniProtKB-KW"/>
</dbReference>
<dbReference type="EMBL" id="PCVM01000044">
    <property type="protein sequence ID" value="PIQ73563.1"/>
    <property type="molecule type" value="Genomic_DNA"/>
</dbReference>
<name>A0A2M6IUK0_9BACT</name>
<dbReference type="PANTHER" id="PTHR30408:SF12">
    <property type="entry name" value="TYPE I RESTRICTION ENZYME MJAVIII SPECIFICITY SUBUNIT"/>
    <property type="match status" value="1"/>
</dbReference>
<protein>
    <submittedName>
        <fullName evidence="6">Restriction endonuclease subunit S</fullName>
    </submittedName>
</protein>
<organism evidence="6 7">
    <name type="scientific">Candidatus Roizmanbacteria bacterium CG11_big_fil_rev_8_21_14_0_20_36_8</name>
    <dbReference type="NCBI Taxonomy" id="1974856"/>
    <lineage>
        <taxon>Bacteria</taxon>
        <taxon>Candidatus Roizmaniibacteriota</taxon>
    </lineage>
</organism>
<reference evidence="6 7" key="1">
    <citation type="submission" date="2017-09" db="EMBL/GenBank/DDBJ databases">
        <title>Depth-based differentiation of microbial function through sediment-hosted aquifers and enrichment of novel symbionts in the deep terrestrial subsurface.</title>
        <authorList>
            <person name="Probst A.J."/>
            <person name="Ladd B."/>
            <person name="Jarett J.K."/>
            <person name="Geller-Mcgrath D.E."/>
            <person name="Sieber C.M."/>
            <person name="Emerson J.B."/>
            <person name="Anantharaman K."/>
            <person name="Thomas B.C."/>
            <person name="Malmstrom R."/>
            <person name="Stieglmeier M."/>
            <person name="Klingl A."/>
            <person name="Woyke T."/>
            <person name="Ryan C.M."/>
            <person name="Banfield J.F."/>
        </authorList>
    </citation>
    <scope>NUCLEOTIDE SEQUENCE [LARGE SCALE GENOMIC DNA]</scope>
    <source>
        <strain evidence="6">CG11_big_fil_rev_8_21_14_0_20_36_8</strain>
    </source>
</reference>
<comment type="similarity">
    <text evidence="1">Belongs to the type-I restriction system S methylase family.</text>
</comment>
<keyword evidence="3" id="KW-0238">DNA-binding</keyword>
<feature type="domain" description="Type I restriction modification DNA specificity" evidence="5">
    <location>
        <begin position="214"/>
        <end position="348"/>
    </location>
</feature>
<dbReference type="Gene3D" id="3.90.220.20">
    <property type="entry name" value="DNA methylase specificity domains"/>
    <property type="match status" value="2"/>
</dbReference>
<keyword evidence="2" id="KW-0680">Restriction system</keyword>
<evidence type="ECO:0000256" key="3">
    <source>
        <dbReference type="ARBA" id="ARBA00023125"/>
    </source>
</evidence>
<dbReference type="AlphaFoldDB" id="A0A2M6IUK0"/>
<dbReference type="Proteomes" id="UP000231056">
    <property type="component" value="Unassembled WGS sequence"/>
</dbReference>
<evidence type="ECO:0000256" key="4">
    <source>
        <dbReference type="SAM" id="Coils"/>
    </source>
</evidence>
<evidence type="ECO:0000313" key="6">
    <source>
        <dbReference type="EMBL" id="PIQ73563.1"/>
    </source>
</evidence>
<feature type="coiled-coil region" evidence="4">
    <location>
        <begin position="161"/>
        <end position="188"/>
    </location>
</feature>
<dbReference type="Pfam" id="PF01420">
    <property type="entry name" value="Methylase_S"/>
    <property type="match status" value="2"/>
</dbReference>
<evidence type="ECO:0000259" key="5">
    <source>
        <dbReference type="Pfam" id="PF01420"/>
    </source>
</evidence>
<dbReference type="PANTHER" id="PTHR30408">
    <property type="entry name" value="TYPE-1 RESTRICTION ENZYME ECOKI SPECIFICITY PROTEIN"/>
    <property type="match status" value="1"/>
</dbReference>
<accession>A0A2M6IUK0</accession>
<dbReference type="GO" id="GO:0003677">
    <property type="term" value="F:DNA binding"/>
    <property type="evidence" value="ECO:0007669"/>
    <property type="project" value="UniProtKB-KW"/>
</dbReference>
<comment type="caution">
    <text evidence="6">The sequence shown here is derived from an EMBL/GenBank/DDBJ whole genome shotgun (WGS) entry which is preliminary data.</text>
</comment>
<evidence type="ECO:0000256" key="1">
    <source>
        <dbReference type="ARBA" id="ARBA00010923"/>
    </source>
</evidence>
<gene>
    <name evidence="6" type="ORF">COV58_01890</name>
</gene>
<keyword evidence="6" id="KW-0378">Hydrolase</keyword>
<dbReference type="CDD" id="cd17521">
    <property type="entry name" value="RMtype1_S_Sau13435ORF2165P_TRD2-CR2_like"/>
    <property type="match status" value="1"/>
</dbReference>
<keyword evidence="6" id="KW-0540">Nuclease</keyword>
<dbReference type="GO" id="GO:0004519">
    <property type="term" value="F:endonuclease activity"/>
    <property type="evidence" value="ECO:0007669"/>
    <property type="project" value="UniProtKB-KW"/>
</dbReference>
<evidence type="ECO:0000256" key="2">
    <source>
        <dbReference type="ARBA" id="ARBA00022747"/>
    </source>
</evidence>